<reference evidence="1" key="2">
    <citation type="submission" date="2020-11" db="EMBL/GenBank/DDBJ databases">
        <authorList>
            <person name="McCartney M.A."/>
            <person name="Auch B."/>
            <person name="Kono T."/>
            <person name="Mallez S."/>
            <person name="Becker A."/>
            <person name="Gohl D.M."/>
            <person name="Silverstein K.A.T."/>
            <person name="Koren S."/>
            <person name="Bechman K.B."/>
            <person name="Herman A."/>
            <person name="Abrahante J.E."/>
            <person name="Garbe J."/>
        </authorList>
    </citation>
    <scope>NUCLEOTIDE SEQUENCE</scope>
    <source>
        <strain evidence="1">Duluth1</strain>
        <tissue evidence="1">Whole animal</tissue>
    </source>
</reference>
<evidence type="ECO:0000313" key="1">
    <source>
        <dbReference type="EMBL" id="KAH3847372.1"/>
    </source>
</evidence>
<organism evidence="1 2">
    <name type="scientific">Dreissena polymorpha</name>
    <name type="common">Zebra mussel</name>
    <name type="synonym">Mytilus polymorpha</name>
    <dbReference type="NCBI Taxonomy" id="45954"/>
    <lineage>
        <taxon>Eukaryota</taxon>
        <taxon>Metazoa</taxon>
        <taxon>Spiralia</taxon>
        <taxon>Lophotrochozoa</taxon>
        <taxon>Mollusca</taxon>
        <taxon>Bivalvia</taxon>
        <taxon>Autobranchia</taxon>
        <taxon>Heteroconchia</taxon>
        <taxon>Euheterodonta</taxon>
        <taxon>Imparidentia</taxon>
        <taxon>Neoheterodontei</taxon>
        <taxon>Myida</taxon>
        <taxon>Dreissenoidea</taxon>
        <taxon>Dreissenidae</taxon>
        <taxon>Dreissena</taxon>
    </lineage>
</organism>
<comment type="caution">
    <text evidence="1">The sequence shown here is derived from an EMBL/GenBank/DDBJ whole genome shotgun (WGS) entry which is preliminary data.</text>
</comment>
<sequence length="76" mass="8508">MLRYLASGEFLINDEDLHQVSQSTVSKVISEVLQELTSSDKVREHIRFPTSVHYLDAEVAQFAGVANFPKVMGVID</sequence>
<accession>A0A9D4KWF0</accession>
<reference evidence="1" key="1">
    <citation type="journal article" date="2019" name="bioRxiv">
        <title>The Genome of the Zebra Mussel, Dreissena polymorpha: A Resource for Invasive Species Research.</title>
        <authorList>
            <person name="McCartney M.A."/>
            <person name="Auch B."/>
            <person name="Kono T."/>
            <person name="Mallez S."/>
            <person name="Zhang Y."/>
            <person name="Obille A."/>
            <person name="Becker A."/>
            <person name="Abrahante J.E."/>
            <person name="Garbe J."/>
            <person name="Badalamenti J.P."/>
            <person name="Herman A."/>
            <person name="Mangelson H."/>
            <person name="Liachko I."/>
            <person name="Sullivan S."/>
            <person name="Sone E.D."/>
            <person name="Koren S."/>
            <person name="Silverstein K.A.T."/>
            <person name="Beckman K.B."/>
            <person name="Gohl D.M."/>
        </authorList>
    </citation>
    <scope>NUCLEOTIDE SEQUENCE</scope>
    <source>
        <strain evidence="1">Duluth1</strain>
        <tissue evidence="1">Whole animal</tissue>
    </source>
</reference>
<dbReference type="AlphaFoldDB" id="A0A9D4KWF0"/>
<gene>
    <name evidence="1" type="ORF">DPMN_089693</name>
</gene>
<dbReference type="Proteomes" id="UP000828390">
    <property type="component" value="Unassembled WGS sequence"/>
</dbReference>
<dbReference type="EMBL" id="JAIWYP010000003">
    <property type="protein sequence ID" value="KAH3847372.1"/>
    <property type="molecule type" value="Genomic_DNA"/>
</dbReference>
<name>A0A9D4KWF0_DREPO</name>
<proteinExistence type="predicted"/>
<protein>
    <submittedName>
        <fullName evidence="1">Uncharacterized protein</fullName>
    </submittedName>
</protein>
<evidence type="ECO:0000313" key="2">
    <source>
        <dbReference type="Proteomes" id="UP000828390"/>
    </source>
</evidence>
<keyword evidence="2" id="KW-1185">Reference proteome</keyword>